<evidence type="ECO:0000256" key="2">
    <source>
        <dbReference type="ARBA" id="ARBA00022729"/>
    </source>
</evidence>
<evidence type="ECO:0008006" key="6">
    <source>
        <dbReference type="Google" id="ProtNLM"/>
    </source>
</evidence>
<feature type="region of interest" description="Disordered" evidence="3">
    <location>
        <begin position="60"/>
        <end position="85"/>
    </location>
</feature>
<dbReference type="InterPro" id="IPR007428">
    <property type="entry name" value="MlaA"/>
</dbReference>
<evidence type="ECO:0000313" key="4">
    <source>
        <dbReference type="EMBL" id="AOH84229.1"/>
    </source>
</evidence>
<protein>
    <recommendedName>
        <fullName evidence="6">ABC transporter</fullName>
    </recommendedName>
</protein>
<dbReference type="STRING" id="1560345.AWL63_09845"/>
<accession>A0A1B3Z9W5</accession>
<evidence type="ECO:0000256" key="1">
    <source>
        <dbReference type="ARBA" id="ARBA00010634"/>
    </source>
</evidence>
<dbReference type="GO" id="GO:0016020">
    <property type="term" value="C:membrane"/>
    <property type="evidence" value="ECO:0007669"/>
    <property type="project" value="InterPro"/>
</dbReference>
<evidence type="ECO:0000256" key="3">
    <source>
        <dbReference type="SAM" id="MobiDB-lite"/>
    </source>
</evidence>
<dbReference type="RefSeq" id="WP_150126881.1">
    <property type="nucleotide sequence ID" value="NZ_CP014168.1"/>
</dbReference>
<dbReference type="AlphaFoldDB" id="A0A1B3Z9W5"/>
<sequence>MASWQQAQDKDQGHDDASDDGEHTRMSVALSIAALMLTPGSPGADTPAPGAMAPLALQAAVPSQEPVPEPAAKHPVTKDPAVKPVPHEAEPEDIVVNARRNVPGDPFVALNAKSFELTQKFDAAVVEPVSMGFDSVVPVPMRDGLGNFIKNLREPAVFINFVLQHKIGKATETVGRFVINSTVGVAGLFDIAKRKPFHLRRRPNGFADTFGFYGIGTGPFFFLPLAGPTTLRDLIGGTLDRLILPTLIGSPFTSPYYNIATGTGVTLDRRVKFDDQLKAFRATNDPYSARRDFYLNGRKAEIDHLRGKDTPTVGGVIPY</sequence>
<feature type="region of interest" description="Disordered" evidence="3">
    <location>
        <begin position="1"/>
        <end position="25"/>
    </location>
</feature>
<dbReference type="PRINTS" id="PR01805">
    <property type="entry name" value="VACJLIPOPROT"/>
</dbReference>
<feature type="compositionally biased region" description="Basic and acidic residues" evidence="3">
    <location>
        <begin position="8"/>
        <end position="25"/>
    </location>
</feature>
<name>A0A1B3Z9W5_9SPHN</name>
<organism evidence="4 5">
    <name type="scientific">Sphingomonas panacis</name>
    <dbReference type="NCBI Taxonomy" id="1560345"/>
    <lineage>
        <taxon>Bacteria</taxon>
        <taxon>Pseudomonadati</taxon>
        <taxon>Pseudomonadota</taxon>
        <taxon>Alphaproteobacteria</taxon>
        <taxon>Sphingomonadales</taxon>
        <taxon>Sphingomonadaceae</taxon>
        <taxon>Sphingomonas</taxon>
    </lineage>
</organism>
<dbReference type="PANTHER" id="PTHR30035:SF3">
    <property type="entry name" value="INTERMEMBRANE PHOSPHOLIPID TRANSPORT SYSTEM LIPOPROTEIN MLAA"/>
    <property type="match status" value="1"/>
</dbReference>
<dbReference type="GO" id="GO:0120010">
    <property type="term" value="P:intermembrane phospholipid transfer"/>
    <property type="evidence" value="ECO:0007669"/>
    <property type="project" value="TreeGrafter"/>
</dbReference>
<reference evidence="4 5" key="1">
    <citation type="submission" date="2016-01" db="EMBL/GenBank/DDBJ databases">
        <title>Complete genome and mega plasmid sequence of Sphingomonas panacis DCY99 elicits systemic resistance in rice to Xanthomonas oryzae.</title>
        <authorList>
            <person name="Kim Y.J."/>
            <person name="Yang D.C."/>
            <person name="Sing P."/>
        </authorList>
    </citation>
    <scope>NUCLEOTIDE SEQUENCE [LARGE SCALE GENOMIC DNA]</scope>
    <source>
        <strain evidence="4 5">DCY99</strain>
    </source>
</reference>
<dbReference type="Pfam" id="PF04333">
    <property type="entry name" value="MlaA"/>
    <property type="match status" value="1"/>
</dbReference>
<dbReference type="KEGG" id="span:AWL63_09845"/>
<dbReference type="PANTHER" id="PTHR30035">
    <property type="entry name" value="LIPOPROTEIN VACJ-RELATED"/>
    <property type="match status" value="1"/>
</dbReference>
<feature type="compositionally biased region" description="Basic and acidic residues" evidence="3">
    <location>
        <begin position="76"/>
        <end position="85"/>
    </location>
</feature>
<keyword evidence="2" id="KW-0732">Signal</keyword>
<dbReference type="Proteomes" id="UP000094256">
    <property type="component" value="Chromosome"/>
</dbReference>
<proteinExistence type="inferred from homology"/>
<dbReference type="EMBL" id="CP014168">
    <property type="protein sequence ID" value="AOH84229.1"/>
    <property type="molecule type" value="Genomic_DNA"/>
</dbReference>
<evidence type="ECO:0000313" key="5">
    <source>
        <dbReference type="Proteomes" id="UP000094256"/>
    </source>
</evidence>
<comment type="similarity">
    <text evidence="1">Belongs to the MlaA family.</text>
</comment>
<gene>
    <name evidence="4" type="ORF">AWL63_09845</name>
</gene>
<dbReference type="OrthoDB" id="9785326at2"/>
<keyword evidence="5" id="KW-1185">Reference proteome</keyword>